<dbReference type="PIRSF" id="PIRSF001435">
    <property type="entry name" value="Nth"/>
    <property type="match status" value="1"/>
</dbReference>
<evidence type="ECO:0000259" key="1">
    <source>
        <dbReference type="SMART" id="SM00478"/>
    </source>
</evidence>
<keyword evidence="3" id="KW-1185">Reference proteome</keyword>
<dbReference type="GO" id="GO:0140078">
    <property type="term" value="F:class I DNA-(apurinic or apyrimidinic site) endonuclease activity"/>
    <property type="evidence" value="ECO:0007669"/>
    <property type="project" value="UniProtKB-EC"/>
</dbReference>
<dbReference type="Gene3D" id="1.10.1670.10">
    <property type="entry name" value="Helix-hairpin-Helix base-excision DNA repair enzymes (C-terminal)"/>
    <property type="match status" value="1"/>
</dbReference>
<comment type="caution">
    <text evidence="2">The sequence shown here is derived from an EMBL/GenBank/DDBJ whole genome shotgun (WGS) entry which is preliminary data.</text>
</comment>
<sequence length="215" mass="24524">MEIRRLHEDLIDLHGRPSKTYSEDGVRQLLTTILSQNVTDVQTARASEKLFSTYPDYRAIERADQEELADVISDVGLMNQKSRRIQRSLERIRKETGGEYTLAFLGEMETAEAQEWLTQIKGVGAKTANVVLNFHFEKPTFAVDTHIERLSKRFGLIDESTTATQAHEVLNERIPDDIKYSLHVLLITHGKEYCSAQNANCGNPVCENYCHCEYC</sequence>
<dbReference type="AlphaFoldDB" id="A0ABD6D3M3"/>
<feature type="domain" description="HhH-GPD" evidence="1">
    <location>
        <begin position="34"/>
        <end position="192"/>
    </location>
</feature>
<name>A0ABD6D3M3_9EURY</name>
<dbReference type="InterPro" id="IPR003265">
    <property type="entry name" value="HhH-GPD_domain"/>
</dbReference>
<dbReference type="EC" id="4.2.99.18" evidence="2"/>
<organism evidence="2 3">
    <name type="scientific">Haloplanus ruber</name>
    <dbReference type="NCBI Taxonomy" id="869892"/>
    <lineage>
        <taxon>Archaea</taxon>
        <taxon>Methanobacteriati</taxon>
        <taxon>Methanobacteriota</taxon>
        <taxon>Stenosarchaea group</taxon>
        <taxon>Halobacteria</taxon>
        <taxon>Halobacteriales</taxon>
        <taxon>Haloferacaceae</taxon>
        <taxon>Haloplanus</taxon>
    </lineage>
</organism>
<proteinExistence type="predicted"/>
<dbReference type="Proteomes" id="UP001597075">
    <property type="component" value="Unassembled WGS sequence"/>
</dbReference>
<dbReference type="InterPro" id="IPR023170">
    <property type="entry name" value="HhH_base_excis_C"/>
</dbReference>
<keyword evidence="2" id="KW-0540">Nuclease</keyword>
<accession>A0ABD6D3M3</accession>
<protein>
    <submittedName>
        <fullName evidence="2">Endonuclease III domain-containing protein</fullName>
        <ecNumber evidence="2">4.2.99.18</ecNumber>
    </submittedName>
</protein>
<keyword evidence="2" id="KW-0378">Hydrolase</keyword>
<dbReference type="PANTHER" id="PTHR47203">
    <property type="match status" value="1"/>
</dbReference>
<dbReference type="Pfam" id="PF00730">
    <property type="entry name" value="HhH-GPD"/>
    <property type="match status" value="1"/>
</dbReference>
<keyword evidence="2" id="KW-0456">Lyase</keyword>
<dbReference type="Gene3D" id="1.10.340.30">
    <property type="entry name" value="Hypothetical protein, domain 2"/>
    <property type="match status" value="1"/>
</dbReference>
<evidence type="ECO:0000313" key="3">
    <source>
        <dbReference type="Proteomes" id="UP001597075"/>
    </source>
</evidence>
<gene>
    <name evidence="2" type="primary">nth</name>
    <name evidence="2" type="ORF">ACFSBJ_13640</name>
</gene>
<dbReference type="SMART" id="SM00478">
    <property type="entry name" value="ENDO3c"/>
    <property type="match status" value="1"/>
</dbReference>
<keyword evidence="2" id="KW-0255">Endonuclease</keyword>
<dbReference type="InterPro" id="IPR011257">
    <property type="entry name" value="DNA_glycosylase"/>
</dbReference>
<dbReference type="PANTHER" id="PTHR47203:SF1">
    <property type="entry name" value="HYPOTHETICAL BASE EXCISION DNA REPAIR PROTEIN (EUROFUNG)"/>
    <property type="match status" value="1"/>
</dbReference>
<reference evidence="2 3" key="1">
    <citation type="journal article" date="2019" name="Int. J. Syst. Evol. Microbiol.">
        <title>The Global Catalogue of Microorganisms (GCM) 10K type strain sequencing project: providing services to taxonomists for standard genome sequencing and annotation.</title>
        <authorList>
            <consortium name="The Broad Institute Genomics Platform"/>
            <consortium name="The Broad Institute Genome Sequencing Center for Infectious Disease"/>
            <person name="Wu L."/>
            <person name="Ma J."/>
        </authorList>
    </citation>
    <scope>NUCLEOTIDE SEQUENCE [LARGE SCALE GENOMIC DNA]</scope>
    <source>
        <strain evidence="2 3">CGMCC 1.10594</strain>
    </source>
</reference>
<evidence type="ECO:0000313" key="2">
    <source>
        <dbReference type="EMBL" id="MFD1634769.1"/>
    </source>
</evidence>
<dbReference type="SUPFAM" id="SSF48150">
    <property type="entry name" value="DNA-glycosylase"/>
    <property type="match status" value="1"/>
</dbReference>
<dbReference type="RefSeq" id="WP_256405012.1">
    <property type="nucleotide sequence ID" value="NZ_CP187151.1"/>
</dbReference>
<dbReference type="EMBL" id="JBHUDL010000010">
    <property type="protein sequence ID" value="MFD1634769.1"/>
    <property type="molecule type" value="Genomic_DNA"/>
</dbReference>
<dbReference type="CDD" id="cd00056">
    <property type="entry name" value="ENDO3c"/>
    <property type="match status" value="1"/>
</dbReference>